<keyword evidence="2" id="KW-0863">Zinc-finger</keyword>
<dbReference type="AlphaFoldDB" id="A0A085NJ14"/>
<dbReference type="GO" id="GO:0008270">
    <property type="term" value="F:zinc ion binding"/>
    <property type="evidence" value="ECO:0007669"/>
    <property type="project" value="UniProtKB-KW"/>
</dbReference>
<evidence type="ECO:0008006" key="8">
    <source>
        <dbReference type="Google" id="ProtNLM"/>
    </source>
</evidence>
<feature type="domain" description="MULE transposase" evidence="6">
    <location>
        <begin position="394"/>
        <end position="479"/>
    </location>
</feature>
<evidence type="ECO:0000259" key="5">
    <source>
        <dbReference type="Pfam" id="PF04500"/>
    </source>
</evidence>
<keyword evidence="3" id="KW-0862">Zinc</keyword>
<dbReference type="Pfam" id="PF04500">
    <property type="entry name" value="FLYWCH"/>
    <property type="match status" value="1"/>
</dbReference>
<dbReference type="EMBL" id="KL367495">
    <property type="protein sequence ID" value="KFD69460.1"/>
    <property type="molecule type" value="Genomic_DNA"/>
</dbReference>
<dbReference type="Gene3D" id="2.20.25.240">
    <property type="match status" value="1"/>
</dbReference>
<evidence type="ECO:0000259" key="6">
    <source>
        <dbReference type="Pfam" id="PF10551"/>
    </source>
</evidence>
<evidence type="ECO:0000256" key="2">
    <source>
        <dbReference type="ARBA" id="ARBA00022771"/>
    </source>
</evidence>
<dbReference type="InterPro" id="IPR018289">
    <property type="entry name" value="MULE_transposase_dom"/>
</dbReference>
<gene>
    <name evidence="7" type="ORF">M514_07911</name>
</gene>
<evidence type="ECO:0000313" key="7">
    <source>
        <dbReference type="EMBL" id="KFD69460.1"/>
    </source>
</evidence>
<reference evidence="7" key="1">
    <citation type="journal article" date="2014" name="Nat. Genet.">
        <title>Genome and transcriptome of the porcine whipworm Trichuris suis.</title>
        <authorList>
            <person name="Jex A.R."/>
            <person name="Nejsum P."/>
            <person name="Schwarz E.M."/>
            <person name="Hu L."/>
            <person name="Young N.D."/>
            <person name="Hall R.S."/>
            <person name="Korhonen P.K."/>
            <person name="Liao S."/>
            <person name="Thamsborg S."/>
            <person name="Xia J."/>
            <person name="Xu P."/>
            <person name="Wang S."/>
            <person name="Scheerlinck J.P."/>
            <person name="Hofmann A."/>
            <person name="Sternberg P.W."/>
            <person name="Wang J."/>
            <person name="Gasser R.B."/>
        </authorList>
    </citation>
    <scope>NUCLEOTIDE SEQUENCE [LARGE SCALE GENOMIC DNA]</scope>
    <source>
        <strain evidence="7">DCEP-RM93F</strain>
    </source>
</reference>
<proteinExistence type="predicted"/>
<feature type="compositionally biased region" description="Basic and acidic residues" evidence="4">
    <location>
        <begin position="9"/>
        <end position="24"/>
    </location>
</feature>
<evidence type="ECO:0000256" key="1">
    <source>
        <dbReference type="ARBA" id="ARBA00022723"/>
    </source>
</evidence>
<protein>
    <recommendedName>
        <fullName evidence="8">MULE transposase domain-containing protein</fullName>
    </recommendedName>
</protein>
<dbReference type="InterPro" id="IPR007588">
    <property type="entry name" value="Znf_FLYWCH"/>
</dbReference>
<dbReference type="Proteomes" id="UP000030758">
    <property type="component" value="Unassembled WGS sequence"/>
</dbReference>
<organism evidence="7">
    <name type="scientific">Trichuris suis</name>
    <name type="common">pig whipworm</name>
    <dbReference type="NCBI Taxonomy" id="68888"/>
    <lineage>
        <taxon>Eukaryota</taxon>
        <taxon>Metazoa</taxon>
        <taxon>Ecdysozoa</taxon>
        <taxon>Nematoda</taxon>
        <taxon>Enoplea</taxon>
        <taxon>Dorylaimia</taxon>
        <taxon>Trichinellida</taxon>
        <taxon>Trichuridae</taxon>
        <taxon>Trichuris</taxon>
    </lineage>
</organism>
<feature type="region of interest" description="Disordered" evidence="4">
    <location>
        <begin position="1"/>
        <end position="27"/>
    </location>
</feature>
<sequence>MKNVLTYKNAERRLNGEPTTDHGRPPTVAPRKVMAKAIKASVLVEHASQCSLDPRPKIICRESLAIEALWTHTGQFDGSHGQSVVEWLQTVELICKLQKVEDVASVIPLRLIGGALAVYLQLSDKERGSVEKLKASLLTAFAVDPFVAYEQFKERNLRANELPDVFLADLRRLASLFARRIKEALYIKSNSTINRDNGVAVTSQAKVDGNHARESVLSLNCDKLNAQGYLMVKDKRRGDKFYSRCERKRDLFCNGRAVTRLSSGQHVLVTFVEHNHSPSASRVSVLKAVEALKTQARDTANAPCQIIQACTTSAAAEIAPCLPSANALRCMIRRVRKSHQYVEPRTLAEVHVPEELQRTLDGDLFLAKDPVVGEDRILLFTTRTNVDKLAHAPVCIMDGTFKTAPTVFYQIYIIHAPVGSRIFPLVYALMSGKSQALYKRLFEDLVDIAEEYELRLNPQVIMTDLELAAVNAAKSEFQGVVNKTSATTAKPMTEGQHENSQTR</sequence>
<accession>A0A085NJ14</accession>
<feature type="domain" description="FLYWCH-type" evidence="5">
    <location>
        <begin position="221"/>
        <end position="276"/>
    </location>
</feature>
<evidence type="ECO:0000256" key="3">
    <source>
        <dbReference type="ARBA" id="ARBA00022833"/>
    </source>
</evidence>
<name>A0A085NJ14_9BILA</name>
<dbReference type="Pfam" id="PF10551">
    <property type="entry name" value="MULE"/>
    <property type="match status" value="1"/>
</dbReference>
<keyword evidence="1" id="KW-0479">Metal-binding</keyword>
<evidence type="ECO:0000256" key="4">
    <source>
        <dbReference type="SAM" id="MobiDB-lite"/>
    </source>
</evidence>